<feature type="domain" description="Glycosyltransferase 2-like" evidence="2">
    <location>
        <begin position="14"/>
        <end position="167"/>
    </location>
</feature>
<dbReference type="InterPro" id="IPR029044">
    <property type="entry name" value="Nucleotide-diphossugar_trans"/>
</dbReference>
<dbReference type="PANTHER" id="PTHR22916">
    <property type="entry name" value="GLYCOSYLTRANSFERASE"/>
    <property type="match status" value="1"/>
</dbReference>
<dbReference type="RefSeq" id="WP_185123363.1">
    <property type="nucleotide sequence ID" value="NZ_JACJVQ010000028.1"/>
</dbReference>
<evidence type="ECO:0000256" key="1">
    <source>
        <dbReference type="ARBA" id="ARBA00006739"/>
    </source>
</evidence>
<dbReference type="AlphaFoldDB" id="A0A841T7X0"/>
<dbReference type="Proteomes" id="UP000535838">
    <property type="component" value="Unassembled WGS sequence"/>
</dbReference>
<keyword evidence="3" id="KW-0808">Transferase</keyword>
<dbReference type="PANTHER" id="PTHR22916:SF3">
    <property type="entry name" value="UDP-GLCNAC:BETAGAL BETA-1,3-N-ACETYLGLUCOSAMINYLTRANSFERASE-LIKE PROTEIN 1"/>
    <property type="match status" value="1"/>
</dbReference>
<dbReference type="CDD" id="cd00761">
    <property type="entry name" value="Glyco_tranf_GTA_type"/>
    <property type="match status" value="1"/>
</dbReference>
<dbReference type="Pfam" id="PF00535">
    <property type="entry name" value="Glycos_transf_2"/>
    <property type="match status" value="1"/>
</dbReference>
<dbReference type="InterPro" id="IPR001173">
    <property type="entry name" value="Glyco_trans_2-like"/>
</dbReference>
<evidence type="ECO:0000259" key="2">
    <source>
        <dbReference type="Pfam" id="PF00535"/>
    </source>
</evidence>
<evidence type="ECO:0000313" key="4">
    <source>
        <dbReference type="Proteomes" id="UP000535838"/>
    </source>
</evidence>
<reference evidence="3 4" key="1">
    <citation type="submission" date="2020-08" db="EMBL/GenBank/DDBJ databases">
        <title>Cohnella phylogeny.</title>
        <authorList>
            <person name="Dunlap C."/>
        </authorList>
    </citation>
    <scope>NUCLEOTIDE SEQUENCE [LARGE SCALE GENOMIC DNA]</scope>
    <source>
        <strain evidence="3 4">DSM 25241</strain>
    </source>
</reference>
<evidence type="ECO:0000313" key="3">
    <source>
        <dbReference type="EMBL" id="MBB6638160.1"/>
    </source>
</evidence>
<organism evidence="3 4">
    <name type="scientific">Cohnella thailandensis</name>
    <dbReference type="NCBI Taxonomy" id="557557"/>
    <lineage>
        <taxon>Bacteria</taxon>
        <taxon>Bacillati</taxon>
        <taxon>Bacillota</taxon>
        <taxon>Bacilli</taxon>
        <taxon>Bacillales</taxon>
        <taxon>Paenibacillaceae</taxon>
        <taxon>Cohnella</taxon>
    </lineage>
</organism>
<accession>A0A841T7X0</accession>
<dbReference type="SUPFAM" id="SSF53448">
    <property type="entry name" value="Nucleotide-diphospho-sugar transferases"/>
    <property type="match status" value="1"/>
</dbReference>
<keyword evidence="4" id="KW-1185">Reference proteome</keyword>
<protein>
    <submittedName>
        <fullName evidence="3">Glycosyltransferase family 2 protein</fullName>
    </submittedName>
</protein>
<dbReference type="EMBL" id="JACJVQ010000028">
    <property type="protein sequence ID" value="MBB6638160.1"/>
    <property type="molecule type" value="Genomic_DNA"/>
</dbReference>
<comment type="similarity">
    <text evidence="1">Belongs to the glycosyltransferase 2 family.</text>
</comment>
<dbReference type="Gene3D" id="3.90.550.10">
    <property type="entry name" value="Spore Coat Polysaccharide Biosynthesis Protein SpsA, Chain A"/>
    <property type="match status" value="1"/>
</dbReference>
<comment type="caution">
    <text evidence="3">The sequence shown here is derived from an EMBL/GenBank/DDBJ whole genome shotgun (WGS) entry which is preliminary data.</text>
</comment>
<proteinExistence type="inferred from homology"/>
<name>A0A841T7X0_9BACL</name>
<sequence>MNNKLIGGLILEVSIIIPVFNRRDVIARALESLVNQTFTDFEVIVVDDGSTDESVEVIQQYCEADSRFKYFYQRNKGVSVARNNGISRAKGDYLCFLDSDDYYEPTFLAEMHKEIKYRMSDVCYCGYNIVKRNIIKNKKTHFTTKGVLVKYILGKVNVHTTGWMIKRNYLMENKIFYVEGVSWGEDFEFFCEVLSRTNAICYIRGYLTNYTVEPTESALSTFNIDKMDKDFESINRLINISAIKDRKDCIKALVGYRLPALLTYRLIGAFETGLDIGQIKKYYLNYKKEILKMNYSLRLRNVKLFVYKLKLIFKIMNVT</sequence>
<dbReference type="GO" id="GO:0016758">
    <property type="term" value="F:hexosyltransferase activity"/>
    <property type="evidence" value="ECO:0007669"/>
    <property type="project" value="UniProtKB-ARBA"/>
</dbReference>
<gene>
    <name evidence="3" type="ORF">H7B67_28855</name>
</gene>